<dbReference type="Pfam" id="PF05617">
    <property type="entry name" value="Prolamin_like"/>
    <property type="match status" value="1"/>
</dbReference>
<protein>
    <recommendedName>
        <fullName evidence="3">Prolamin-like domain-containing protein</fullName>
    </recommendedName>
</protein>
<organism evidence="4 5">
    <name type="scientific">Clitoria ternatea</name>
    <name type="common">Butterfly pea</name>
    <dbReference type="NCBI Taxonomy" id="43366"/>
    <lineage>
        <taxon>Eukaryota</taxon>
        <taxon>Viridiplantae</taxon>
        <taxon>Streptophyta</taxon>
        <taxon>Embryophyta</taxon>
        <taxon>Tracheophyta</taxon>
        <taxon>Spermatophyta</taxon>
        <taxon>Magnoliopsida</taxon>
        <taxon>eudicotyledons</taxon>
        <taxon>Gunneridae</taxon>
        <taxon>Pentapetalae</taxon>
        <taxon>rosids</taxon>
        <taxon>fabids</taxon>
        <taxon>Fabales</taxon>
        <taxon>Fabaceae</taxon>
        <taxon>Papilionoideae</taxon>
        <taxon>50 kb inversion clade</taxon>
        <taxon>NPAAA clade</taxon>
        <taxon>indigoferoid/millettioid clade</taxon>
        <taxon>Phaseoleae</taxon>
        <taxon>Clitoria</taxon>
    </lineage>
</organism>
<sequence>MAMLLVCTLTQAATCLKLDSKQGITHKYFWLGYELPPEPHAGYYGSLQYCIRVVTDKCGQEMLDYIFYARTDLSNECCHQLIKMGKVCNEKLANTLSQIKEFPRWSGHIYDRSVQAYDKCLKKLESN</sequence>
<keyword evidence="5" id="KW-1185">Reference proteome</keyword>
<accession>A0AAN9I972</accession>
<feature type="domain" description="Prolamin-like" evidence="3">
    <location>
        <begin position="50"/>
        <end position="110"/>
    </location>
</feature>
<dbReference type="SUPFAM" id="SSF47699">
    <property type="entry name" value="Bifunctional inhibitor/lipid-transfer protein/seed storage 2S albumin"/>
    <property type="match status" value="1"/>
</dbReference>
<gene>
    <name evidence="4" type="ORF">RJT34_26539</name>
</gene>
<dbReference type="AlphaFoldDB" id="A0AAN9I972"/>
<evidence type="ECO:0000256" key="2">
    <source>
        <dbReference type="SAM" id="SignalP"/>
    </source>
</evidence>
<dbReference type="InterPro" id="IPR040220">
    <property type="entry name" value="DD11"/>
</dbReference>
<evidence type="ECO:0000256" key="1">
    <source>
        <dbReference type="ARBA" id="ARBA00022729"/>
    </source>
</evidence>
<keyword evidence="1 2" id="KW-0732">Signal</keyword>
<name>A0AAN9I972_CLITE</name>
<reference evidence="4 5" key="1">
    <citation type="submission" date="2024-01" db="EMBL/GenBank/DDBJ databases">
        <title>The genomes of 5 underutilized Papilionoideae crops provide insights into root nodulation and disease resistance.</title>
        <authorList>
            <person name="Yuan L."/>
        </authorList>
    </citation>
    <scope>NUCLEOTIDE SEQUENCE [LARGE SCALE GENOMIC DNA]</scope>
    <source>
        <strain evidence="4">LY-2023</strain>
        <tissue evidence="4">Leaf</tissue>
    </source>
</reference>
<proteinExistence type="predicted"/>
<evidence type="ECO:0000313" key="5">
    <source>
        <dbReference type="Proteomes" id="UP001359559"/>
    </source>
</evidence>
<evidence type="ECO:0000259" key="3">
    <source>
        <dbReference type="Pfam" id="PF05617"/>
    </source>
</evidence>
<feature type="signal peptide" evidence="2">
    <location>
        <begin position="1"/>
        <end position="15"/>
    </location>
</feature>
<comment type="caution">
    <text evidence="4">The sequence shown here is derived from an EMBL/GenBank/DDBJ whole genome shotgun (WGS) entry which is preliminary data.</text>
</comment>
<dbReference type="EMBL" id="JAYKXN010000007">
    <property type="protein sequence ID" value="KAK7270982.1"/>
    <property type="molecule type" value="Genomic_DNA"/>
</dbReference>
<dbReference type="PANTHER" id="PTHR31207">
    <property type="entry name" value="ECA1 GAMETOGENESIS FAMILY PROTEIN (DUF784)-RELATED-RELATED"/>
    <property type="match status" value="1"/>
</dbReference>
<dbReference type="InterPro" id="IPR008502">
    <property type="entry name" value="Prolamin-like"/>
</dbReference>
<evidence type="ECO:0000313" key="4">
    <source>
        <dbReference type="EMBL" id="KAK7270982.1"/>
    </source>
</evidence>
<dbReference type="InterPro" id="IPR036312">
    <property type="entry name" value="Bifun_inhib/LTP/seed_sf"/>
</dbReference>
<feature type="chain" id="PRO_5043040195" description="Prolamin-like domain-containing protein" evidence="2">
    <location>
        <begin position="16"/>
        <end position="127"/>
    </location>
</feature>
<dbReference type="PANTHER" id="PTHR31207:SF35">
    <property type="entry name" value="PROLAMIN-LIKE DOMAIN-CONTAINING PROTEIN"/>
    <property type="match status" value="1"/>
</dbReference>
<dbReference type="Proteomes" id="UP001359559">
    <property type="component" value="Unassembled WGS sequence"/>
</dbReference>